<keyword evidence="1" id="KW-1133">Transmembrane helix</keyword>
<evidence type="ECO:0000256" key="1">
    <source>
        <dbReference type="SAM" id="Phobius"/>
    </source>
</evidence>
<evidence type="ECO:0000313" key="2">
    <source>
        <dbReference type="EMBL" id="RCW41671.1"/>
    </source>
</evidence>
<comment type="caution">
    <text evidence="2">The sequence shown here is derived from an EMBL/GenBank/DDBJ whole genome shotgun (WGS) entry which is preliminary data.</text>
</comment>
<organism evidence="2 3">
    <name type="scientific">Paenibacillus prosopidis</name>
    <dbReference type="NCBI Taxonomy" id="630520"/>
    <lineage>
        <taxon>Bacteria</taxon>
        <taxon>Bacillati</taxon>
        <taxon>Bacillota</taxon>
        <taxon>Bacilli</taxon>
        <taxon>Bacillales</taxon>
        <taxon>Paenibacillaceae</taxon>
        <taxon>Paenibacillus</taxon>
    </lineage>
</organism>
<sequence>MNVVEQLALGMIIAAIVITLLNFDFKKKE</sequence>
<dbReference type="EMBL" id="QPJD01000022">
    <property type="protein sequence ID" value="RCW41671.1"/>
    <property type="molecule type" value="Genomic_DNA"/>
</dbReference>
<evidence type="ECO:0000313" key="3">
    <source>
        <dbReference type="Proteomes" id="UP000252415"/>
    </source>
</evidence>
<accession>A0A368VMJ8</accession>
<gene>
    <name evidence="2" type="ORF">DFP97_122107</name>
</gene>
<keyword evidence="1" id="KW-0812">Transmembrane</keyword>
<dbReference type="AlphaFoldDB" id="A0A368VMJ8"/>
<evidence type="ECO:0008006" key="4">
    <source>
        <dbReference type="Google" id="ProtNLM"/>
    </source>
</evidence>
<reference evidence="2 3" key="1">
    <citation type="submission" date="2018-07" db="EMBL/GenBank/DDBJ databases">
        <title>Genomic Encyclopedia of Type Strains, Phase III (KMG-III): the genomes of soil and plant-associated and newly described type strains.</title>
        <authorList>
            <person name="Whitman W."/>
        </authorList>
    </citation>
    <scope>NUCLEOTIDE SEQUENCE [LARGE SCALE GENOMIC DNA]</scope>
    <source>
        <strain evidence="2 3">CECT 7506</strain>
    </source>
</reference>
<feature type="transmembrane region" description="Helical" evidence="1">
    <location>
        <begin position="6"/>
        <end position="25"/>
    </location>
</feature>
<dbReference type="Proteomes" id="UP000252415">
    <property type="component" value="Unassembled WGS sequence"/>
</dbReference>
<name>A0A368VMJ8_9BACL</name>
<keyword evidence="3" id="KW-1185">Reference proteome</keyword>
<proteinExistence type="predicted"/>
<protein>
    <recommendedName>
        <fullName evidence="4">Holin-like toxin</fullName>
    </recommendedName>
</protein>
<keyword evidence="1" id="KW-0472">Membrane</keyword>